<proteinExistence type="predicted"/>
<keyword evidence="2" id="KW-1185">Reference proteome</keyword>
<reference evidence="1" key="1">
    <citation type="submission" date="2021-01" db="EMBL/GenBank/DDBJ databases">
        <authorList>
            <consortium name="Genoscope - CEA"/>
            <person name="William W."/>
        </authorList>
    </citation>
    <scope>NUCLEOTIDE SEQUENCE</scope>
</reference>
<organism evidence="1 2">
    <name type="scientific">Paramecium primaurelia</name>
    <dbReference type="NCBI Taxonomy" id="5886"/>
    <lineage>
        <taxon>Eukaryota</taxon>
        <taxon>Sar</taxon>
        <taxon>Alveolata</taxon>
        <taxon>Ciliophora</taxon>
        <taxon>Intramacronucleata</taxon>
        <taxon>Oligohymenophorea</taxon>
        <taxon>Peniculida</taxon>
        <taxon>Parameciidae</taxon>
        <taxon>Paramecium</taxon>
    </lineage>
</organism>
<gene>
    <name evidence="1" type="ORF">PPRIM_AZ9-3.1.T0870090</name>
</gene>
<sequence>MGQICKTCEKKDIDKTELIVEQSPKHQEIKFIEDFDYISGLDKVESLKKMSLLSFQHKNNNSNYPYGDSIYQGSLFSVVTPDFSAFSSNLVQ</sequence>
<dbReference type="AlphaFoldDB" id="A0A8S1NEG4"/>
<protein>
    <submittedName>
        <fullName evidence="1">Uncharacterized protein</fullName>
    </submittedName>
</protein>
<accession>A0A8S1NEG4</accession>
<dbReference type="EMBL" id="CAJJDM010000090">
    <property type="protein sequence ID" value="CAD8091020.1"/>
    <property type="molecule type" value="Genomic_DNA"/>
</dbReference>
<evidence type="ECO:0000313" key="2">
    <source>
        <dbReference type="Proteomes" id="UP000688137"/>
    </source>
</evidence>
<comment type="caution">
    <text evidence="1">The sequence shown here is derived from an EMBL/GenBank/DDBJ whole genome shotgun (WGS) entry which is preliminary data.</text>
</comment>
<evidence type="ECO:0000313" key="1">
    <source>
        <dbReference type="EMBL" id="CAD8091020.1"/>
    </source>
</evidence>
<name>A0A8S1NEG4_PARPR</name>
<dbReference type="Proteomes" id="UP000688137">
    <property type="component" value="Unassembled WGS sequence"/>
</dbReference>